<feature type="repeat" description="PPR" evidence="3">
    <location>
        <begin position="203"/>
        <end position="237"/>
    </location>
</feature>
<keyword evidence="2" id="KW-0677">Repeat</keyword>
<feature type="repeat" description="PPR" evidence="3">
    <location>
        <begin position="133"/>
        <end position="167"/>
    </location>
</feature>
<reference evidence="4 5" key="1">
    <citation type="journal article" date="2013" name="BMC Genomics">
        <title>The miniature genome of a carnivorous plant Genlisea aurea contains a low number of genes and short non-coding sequences.</title>
        <authorList>
            <person name="Leushkin E.V."/>
            <person name="Sutormin R.A."/>
            <person name="Nabieva E.R."/>
            <person name="Penin A.A."/>
            <person name="Kondrashov A.S."/>
            <person name="Logacheva M.D."/>
        </authorList>
    </citation>
    <scope>NUCLEOTIDE SEQUENCE [LARGE SCALE GENOMIC DNA]</scope>
</reference>
<dbReference type="Gene3D" id="1.25.40.10">
    <property type="entry name" value="Tetratricopeptide repeat domain"/>
    <property type="match status" value="4"/>
</dbReference>
<comment type="similarity">
    <text evidence="1">Belongs to the PPR family. P subfamily.</text>
</comment>
<feature type="repeat" description="PPR" evidence="3">
    <location>
        <begin position="549"/>
        <end position="583"/>
    </location>
</feature>
<dbReference type="EMBL" id="AUSU01006521">
    <property type="protein sequence ID" value="EPS61903.1"/>
    <property type="molecule type" value="Genomic_DNA"/>
</dbReference>
<feature type="repeat" description="PPR" evidence="3">
    <location>
        <begin position="378"/>
        <end position="412"/>
    </location>
</feature>
<accession>S8DGK4</accession>
<dbReference type="FunFam" id="1.25.40.10:FF:000770">
    <property type="entry name" value="pentatricopeptide repeat-containing protein At5g39980, chloroplastic"/>
    <property type="match status" value="1"/>
</dbReference>
<organism evidence="4 5">
    <name type="scientific">Genlisea aurea</name>
    <dbReference type="NCBI Taxonomy" id="192259"/>
    <lineage>
        <taxon>Eukaryota</taxon>
        <taxon>Viridiplantae</taxon>
        <taxon>Streptophyta</taxon>
        <taxon>Embryophyta</taxon>
        <taxon>Tracheophyta</taxon>
        <taxon>Spermatophyta</taxon>
        <taxon>Magnoliopsida</taxon>
        <taxon>eudicotyledons</taxon>
        <taxon>Gunneridae</taxon>
        <taxon>Pentapetalae</taxon>
        <taxon>asterids</taxon>
        <taxon>lamiids</taxon>
        <taxon>Lamiales</taxon>
        <taxon>Lentibulariaceae</taxon>
        <taxon>Genlisea</taxon>
    </lineage>
</organism>
<feature type="repeat" description="PPR" evidence="3">
    <location>
        <begin position="273"/>
        <end position="307"/>
    </location>
</feature>
<dbReference type="Proteomes" id="UP000015453">
    <property type="component" value="Unassembled WGS sequence"/>
</dbReference>
<evidence type="ECO:0000256" key="3">
    <source>
        <dbReference type="PROSITE-ProRule" id="PRU00708"/>
    </source>
</evidence>
<dbReference type="AlphaFoldDB" id="S8DGK4"/>
<evidence type="ECO:0000256" key="1">
    <source>
        <dbReference type="ARBA" id="ARBA00007626"/>
    </source>
</evidence>
<dbReference type="OrthoDB" id="185373at2759"/>
<dbReference type="Pfam" id="PF13812">
    <property type="entry name" value="PPR_3"/>
    <property type="match status" value="1"/>
</dbReference>
<gene>
    <name evidence="4" type="ORF">M569_12888</name>
</gene>
<dbReference type="InterPro" id="IPR002885">
    <property type="entry name" value="PPR_rpt"/>
</dbReference>
<dbReference type="Pfam" id="PF01535">
    <property type="entry name" value="PPR"/>
    <property type="match status" value="3"/>
</dbReference>
<proteinExistence type="inferred from homology"/>
<evidence type="ECO:0000313" key="4">
    <source>
        <dbReference type="EMBL" id="EPS61903.1"/>
    </source>
</evidence>
<dbReference type="NCBIfam" id="TIGR00756">
    <property type="entry name" value="PPR"/>
    <property type="match status" value="8"/>
</dbReference>
<evidence type="ECO:0000313" key="5">
    <source>
        <dbReference type="Proteomes" id="UP000015453"/>
    </source>
</evidence>
<keyword evidence="5" id="KW-1185">Reference proteome</keyword>
<sequence length="611" mass="70372">MGWELGCLYTATAPSILLRRRVSESLKRRRIEFGVLKGDDLRRRKPVALFLRDSDSAPLSSSGFIDRTVDMDELLFAIGRTSEEEELYALLSPYKCRKLSVRFMVSLLSREKDWQRSLALLDWMNDIARYDPSVYAYNVVLRNVLRAKQWEIAHGLFDEMRQRAISPDRYTYSTLITHSGKEGLFDDALSWLQKMEEDGVPGDLVLYSNLIELSRKLRDYSKAISIFSKLKRSGITPDLVAYNTMINVFGKARLFHEARSLIGEMTTSGIIPDTVSYSTLLAIYVENKKFTDALSVFSEMRKMKCPLDLTTCNMMIDVYGLLDMAKEADKLFWSMRKIEIEPNVISYNTLLRVYGDAELFGEAIHLFRLMQRKDIEQNVVTYNTMMMIYGKTMEHEKADNLLREMQGKKIEPNSITYSTMISIWSKVGKLDRAAMFFQKLRRSGVEIDQILYQTMIVAYEKAGLVGHLKRLLAELKFPDNIPRESAVLVLAGAGRIEEAAWVFRRAVDGGEIKTIGVFKRMISLFYRYRKYGNVIEVFDRMREAGHFPDSKTIGFVLNAYGKRSEIDKAENLFREMQEEGCVLSSDVHSQMLNLVGMKKLTEKLQMNDESQ</sequence>
<dbReference type="SUPFAM" id="SSF81901">
    <property type="entry name" value="HCP-like"/>
    <property type="match status" value="1"/>
</dbReference>
<feature type="repeat" description="PPR" evidence="3">
    <location>
        <begin position="168"/>
        <end position="202"/>
    </location>
</feature>
<feature type="repeat" description="PPR" evidence="3">
    <location>
        <begin position="413"/>
        <end position="447"/>
    </location>
</feature>
<protein>
    <recommendedName>
        <fullName evidence="6">Pentacotripeptide-repeat region of PRORP domain-containing protein</fullName>
    </recommendedName>
</protein>
<evidence type="ECO:0000256" key="2">
    <source>
        <dbReference type="ARBA" id="ARBA00022737"/>
    </source>
</evidence>
<evidence type="ECO:0008006" key="6">
    <source>
        <dbReference type="Google" id="ProtNLM"/>
    </source>
</evidence>
<name>S8DGK4_9LAMI</name>
<dbReference type="PROSITE" id="PS51375">
    <property type="entry name" value="PPR"/>
    <property type="match status" value="10"/>
</dbReference>
<feature type="repeat" description="PPR" evidence="3">
    <location>
        <begin position="238"/>
        <end position="272"/>
    </location>
</feature>
<feature type="repeat" description="PPR" evidence="3">
    <location>
        <begin position="343"/>
        <end position="377"/>
    </location>
</feature>
<feature type="repeat" description="PPR" evidence="3">
    <location>
        <begin position="308"/>
        <end position="342"/>
    </location>
</feature>
<dbReference type="InterPro" id="IPR011990">
    <property type="entry name" value="TPR-like_helical_dom_sf"/>
</dbReference>
<dbReference type="PANTHER" id="PTHR47447">
    <property type="entry name" value="OS03G0856100 PROTEIN"/>
    <property type="match status" value="1"/>
</dbReference>
<dbReference type="PANTHER" id="PTHR47447:SF7">
    <property type="entry name" value="PENTATRICOPEPTIDE REPEAT-CONTAINING PROTEIN"/>
    <property type="match status" value="1"/>
</dbReference>
<comment type="caution">
    <text evidence="4">The sequence shown here is derived from an EMBL/GenBank/DDBJ whole genome shotgun (WGS) entry which is preliminary data.</text>
</comment>
<dbReference type="Pfam" id="PF13041">
    <property type="entry name" value="PPR_2"/>
    <property type="match status" value="3"/>
</dbReference>